<reference evidence="4" key="1">
    <citation type="journal article" date="2019" name="Int. J. Syst. Evol. Microbiol.">
        <title>The Global Catalogue of Microorganisms (GCM) 10K type strain sequencing project: providing services to taxonomists for standard genome sequencing and annotation.</title>
        <authorList>
            <consortium name="The Broad Institute Genomics Platform"/>
            <consortium name="The Broad Institute Genome Sequencing Center for Infectious Disease"/>
            <person name="Wu L."/>
            <person name="Ma J."/>
        </authorList>
    </citation>
    <scope>NUCLEOTIDE SEQUENCE [LARGE SCALE GENOMIC DNA]</scope>
    <source>
        <strain evidence="4">JCM 9373</strain>
    </source>
</reference>
<dbReference type="InterPro" id="IPR001128">
    <property type="entry name" value="Cyt_P450"/>
</dbReference>
<protein>
    <submittedName>
        <fullName evidence="3">Cytochrome P450</fullName>
    </submittedName>
</protein>
<evidence type="ECO:0000256" key="2">
    <source>
        <dbReference type="RuleBase" id="RU000461"/>
    </source>
</evidence>
<evidence type="ECO:0000256" key="1">
    <source>
        <dbReference type="ARBA" id="ARBA00010617"/>
    </source>
</evidence>
<dbReference type="InterPro" id="IPR017972">
    <property type="entry name" value="Cyt_P450_CS"/>
</dbReference>
<name>A0ABP6NHL3_9ACTN</name>
<sequence>MKATYPFGPVPPAEGMEIIRALHADRPMTKVSFAYGGDAWVVHGYEACRQLLEDRRFVRKPFRDGRVVPYAIEFPEFLTKTLQFMDPPDHTRLRRLVAKAFTMRRVEALRPSTEALAERLIEKMTTGRATANLVEAYALPLPIQVIGDLLGVPDDGRANFVKWSHALLSTSGMAEETVAEHAASLFMYLLELITAKRAAPADDLLSALAAAQEADDRLEDGEIVEIAMLLVLGGFDNTANFIEQGVLSLLLNPEHRAYLAEDVDGRIGPAVEEILRHAGMEMGKEVEGRVGLVPFAAAEDLELAGAVIRKGEAVMVDLGSANHDDRAFDEAGRFDLARTHNPHLTFSHGLHRCLGASLATMELQVGIGTLLKRLPELALAGDPVYLEGVLTGGMTDLPVAW</sequence>
<dbReference type="SUPFAM" id="SSF48264">
    <property type="entry name" value="Cytochrome P450"/>
    <property type="match status" value="1"/>
</dbReference>
<dbReference type="PROSITE" id="PS00086">
    <property type="entry name" value="CYTOCHROME_P450"/>
    <property type="match status" value="1"/>
</dbReference>
<dbReference type="InterPro" id="IPR036396">
    <property type="entry name" value="Cyt_P450_sf"/>
</dbReference>
<dbReference type="RefSeq" id="WP_344862089.1">
    <property type="nucleotide sequence ID" value="NZ_BAAAUT010000034.1"/>
</dbReference>
<dbReference type="Proteomes" id="UP001500320">
    <property type="component" value="Unassembled WGS sequence"/>
</dbReference>
<keyword evidence="2" id="KW-0349">Heme</keyword>
<comment type="similarity">
    <text evidence="1 2">Belongs to the cytochrome P450 family.</text>
</comment>
<keyword evidence="2" id="KW-0503">Monooxygenase</keyword>
<dbReference type="Gene3D" id="1.10.630.10">
    <property type="entry name" value="Cytochrome P450"/>
    <property type="match status" value="1"/>
</dbReference>
<gene>
    <name evidence="3" type="ORF">GCM10010466_42040</name>
</gene>
<dbReference type="Pfam" id="PF00067">
    <property type="entry name" value="p450"/>
    <property type="match status" value="2"/>
</dbReference>
<organism evidence="3 4">
    <name type="scientific">Planomonospora alba</name>
    <dbReference type="NCBI Taxonomy" id="161354"/>
    <lineage>
        <taxon>Bacteria</taxon>
        <taxon>Bacillati</taxon>
        <taxon>Actinomycetota</taxon>
        <taxon>Actinomycetes</taxon>
        <taxon>Streptosporangiales</taxon>
        <taxon>Streptosporangiaceae</taxon>
        <taxon>Planomonospora</taxon>
    </lineage>
</organism>
<evidence type="ECO:0000313" key="4">
    <source>
        <dbReference type="Proteomes" id="UP001500320"/>
    </source>
</evidence>
<keyword evidence="2" id="KW-0408">Iron</keyword>
<dbReference type="EMBL" id="BAAAUT010000034">
    <property type="protein sequence ID" value="GAA3146610.1"/>
    <property type="molecule type" value="Genomic_DNA"/>
</dbReference>
<comment type="caution">
    <text evidence="3">The sequence shown here is derived from an EMBL/GenBank/DDBJ whole genome shotgun (WGS) entry which is preliminary data.</text>
</comment>
<dbReference type="CDD" id="cd11031">
    <property type="entry name" value="Cyp158A-like"/>
    <property type="match status" value="1"/>
</dbReference>
<evidence type="ECO:0000313" key="3">
    <source>
        <dbReference type="EMBL" id="GAA3146610.1"/>
    </source>
</evidence>
<proteinExistence type="inferred from homology"/>
<dbReference type="PANTHER" id="PTHR46696:SF1">
    <property type="entry name" value="CYTOCHROME P450 YJIB-RELATED"/>
    <property type="match status" value="1"/>
</dbReference>
<dbReference type="InterPro" id="IPR002397">
    <property type="entry name" value="Cyt_P450_B"/>
</dbReference>
<keyword evidence="2" id="KW-0560">Oxidoreductase</keyword>
<keyword evidence="2" id="KW-0479">Metal-binding</keyword>
<dbReference type="PANTHER" id="PTHR46696">
    <property type="entry name" value="P450, PUTATIVE (EUROFUNG)-RELATED"/>
    <property type="match status" value="1"/>
</dbReference>
<keyword evidence="4" id="KW-1185">Reference proteome</keyword>
<accession>A0ABP6NHL3</accession>
<dbReference type="PRINTS" id="PR00359">
    <property type="entry name" value="BP450"/>
</dbReference>